<sequence length="148" mass="16388">MANTRFQFIDIICLLSLTLLLYEVASVEALMCVQCTPADPGCESGNHDATECREVENFFCSIYQVKYTWGGYESSFEANSPCGKRYCRGYCENNVCKVKAGMTCTTDPADQCIMGATCVSSKCKCKANHTASDDMTKCLHEADFRPCE</sequence>
<evidence type="ECO:0000256" key="1">
    <source>
        <dbReference type="SAM" id="SignalP"/>
    </source>
</evidence>
<gene>
    <name evidence="2" type="ORF">V1264_022417</name>
</gene>
<reference evidence="2 3" key="1">
    <citation type="submission" date="2024-02" db="EMBL/GenBank/DDBJ databases">
        <title>Chromosome-scale genome assembly of the rough periwinkle Littorina saxatilis.</title>
        <authorList>
            <person name="De Jode A."/>
            <person name="Faria R."/>
            <person name="Formenti G."/>
            <person name="Sims Y."/>
            <person name="Smith T.P."/>
            <person name="Tracey A."/>
            <person name="Wood J.M.D."/>
            <person name="Zagrodzka Z.B."/>
            <person name="Johannesson K."/>
            <person name="Butlin R.K."/>
            <person name="Leder E.H."/>
        </authorList>
    </citation>
    <scope>NUCLEOTIDE SEQUENCE [LARGE SCALE GENOMIC DNA]</scope>
    <source>
        <strain evidence="2">Snail1</strain>
        <tissue evidence="2">Muscle</tissue>
    </source>
</reference>
<proteinExistence type="predicted"/>
<dbReference type="AlphaFoldDB" id="A0AAN9FZ89"/>
<accession>A0AAN9FZ89</accession>
<dbReference type="EMBL" id="JBAMIC010004070">
    <property type="protein sequence ID" value="KAK7088505.1"/>
    <property type="molecule type" value="Genomic_DNA"/>
</dbReference>
<keyword evidence="3" id="KW-1185">Reference proteome</keyword>
<dbReference type="Proteomes" id="UP001374579">
    <property type="component" value="Unassembled WGS sequence"/>
</dbReference>
<protein>
    <submittedName>
        <fullName evidence="2">Uncharacterized protein</fullName>
    </submittedName>
</protein>
<name>A0AAN9FZ89_9CAEN</name>
<comment type="caution">
    <text evidence="2">The sequence shown here is derived from an EMBL/GenBank/DDBJ whole genome shotgun (WGS) entry which is preliminary data.</text>
</comment>
<evidence type="ECO:0000313" key="3">
    <source>
        <dbReference type="Proteomes" id="UP001374579"/>
    </source>
</evidence>
<keyword evidence="1" id="KW-0732">Signal</keyword>
<feature type="chain" id="PRO_5042828039" evidence="1">
    <location>
        <begin position="30"/>
        <end position="148"/>
    </location>
</feature>
<feature type="signal peptide" evidence="1">
    <location>
        <begin position="1"/>
        <end position="29"/>
    </location>
</feature>
<organism evidence="2 3">
    <name type="scientific">Littorina saxatilis</name>
    <dbReference type="NCBI Taxonomy" id="31220"/>
    <lineage>
        <taxon>Eukaryota</taxon>
        <taxon>Metazoa</taxon>
        <taxon>Spiralia</taxon>
        <taxon>Lophotrochozoa</taxon>
        <taxon>Mollusca</taxon>
        <taxon>Gastropoda</taxon>
        <taxon>Caenogastropoda</taxon>
        <taxon>Littorinimorpha</taxon>
        <taxon>Littorinoidea</taxon>
        <taxon>Littorinidae</taxon>
        <taxon>Littorina</taxon>
    </lineage>
</organism>
<evidence type="ECO:0000313" key="2">
    <source>
        <dbReference type="EMBL" id="KAK7088505.1"/>
    </source>
</evidence>